<reference evidence="3" key="2">
    <citation type="submission" date="2023-06" db="EMBL/GenBank/DDBJ databases">
        <authorList>
            <consortium name="Lawrence Berkeley National Laboratory"/>
            <person name="Haridas S."/>
            <person name="Hensen N."/>
            <person name="Bonometti L."/>
            <person name="Westerberg I."/>
            <person name="Brannstrom I.O."/>
            <person name="Guillou S."/>
            <person name="Cros-Aarteil S."/>
            <person name="Calhoun S."/>
            <person name="Kuo A."/>
            <person name="Mondo S."/>
            <person name="Pangilinan J."/>
            <person name="Riley R."/>
            <person name="Labutti K."/>
            <person name="Andreopoulos B."/>
            <person name="Lipzen A."/>
            <person name="Chen C."/>
            <person name="Yanf M."/>
            <person name="Daum C."/>
            <person name="Ng V."/>
            <person name="Clum A."/>
            <person name="Steindorff A."/>
            <person name="Ohm R."/>
            <person name="Martin F."/>
            <person name="Silar P."/>
            <person name="Natvig D."/>
            <person name="Lalanne C."/>
            <person name="Gautier V."/>
            <person name="Ament-Velasquez S.L."/>
            <person name="Kruys A."/>
            <person name="Hutchinson M.I."/>
            <person name="Powell A.J."/>
            <person name="Barry K."/>
            <person name="Miller A.N."/>
            <person name="Grigoriev I.V."/>
            <person name="Debuchy R."/>
            <person name="Gladieux P."/>
            <person name="Thoren M.H."/>
            <person name="Johannesson H."/>
        </authorList>
    </citation>
    <scope>NUCLEOTIDE SEQUENCE</scope>
    <source>
        <strain evidence="3">CBS 118394</strain>
    </source>
</reference>
<proteinExistence type="predicted"/>
<dbReference type="SUPFAM" id="SSF56024">
    <property type="entry name" value="Phospholipase D/nuclease"/>
    <property type="match status" value="2"/>
</dbReference>
<gene>
    <name evidence="3" type="ORF">B0H66DRAFT_631840</name>
</gene>
<dbReference type="Gene3D" id="3.30.870.10">
    <property type="entry name" value="Endonuclease Chain A"/>
    <property type="match status" value="2"/>
</dbReference>
<evidence type="ECO:0000259" key="2">
    <source>
        <dbReference type="PROSITE" id="PS50035"/>
    </source>
</evidence>
<reference evidence="3" key="1">
    <citation type="journal article" date="2023" name="Mol. Phylogenet. Evol.">
        <title>Genome-scale phylogeny and comparative genomics of the fungal order Sordariales.</title>
        <authorList>
            <person name="Hensen N."/>
            <person name="Bonometti L."/>
            <person name="Westerberg I."/>
            <person name="Brannstrom I.O."/>
            <person name="Guillou S."/>
            <person name="Cros-Aarteil S."/>
            <person name="Calhoun S."/>
            <person name="Haridas S."/>
            <person name="Kuo A."/>
            <person name="Mondo S."/>
            <person name="Pangilinan J."/>
            <person name="Riley R."/>
            <person name="LaButti K."/>
            <person name="Andreopoulos B."/>
            <person name="Lipzen A."/>
            <person name="Chen C."/>
            <person name="Yan M."/>
            <person name="Daum C."/>
            <person name="Ng V."/>
            <person name="Clum A."/>
            <person name="Steindorff A."/>
            <person name="Ohm R.A."/>
            <person name="Martin F."/>
            <person name="Silar P."/>
            <person name="Natvig D.O."/>
            <person name="Lalanne C."/>
            <person name="Gautier V."/>
            <person name="Ament-Velasquez S.L."/>
            <person name="Kruys A."/>
            <person name="Hutchinson M.I."/>
            <person name="Powell A.J."/>
            <person name="Barry K."/>
            <person name="Miller A.N."/>
            <person name="Grigoriev I.V."/>
            <person name="Debuchy R."/>
            <person name="Gladieux P."/>
            <person name="Hiltunen Thoren M."/>
            <person name="Johannesson H."/>
        </authorList>
    </citation>
    <scope>NUCLEOTIDE SEQUENCE</scope>
    <source>
        <strain evidence="3">CBS 118394</strain>
    </source>
</reference>
<evidence type="ECO:0000313" key="4">
    <source>
        <dbReference type="Proteomes" id="UP001283341"/>
    </source>
</evidence>
<organism evidence="3 4">
    <name type="scientific">Apodospora peruviana</name>
    <dbReference type="NCBI Taxonomy" id="516989"/>
    <lineage>
        <taxon>Eukaryota</taxon>
        <taxon>Fungi</taxon>
        <taxon>Dikarya</taxon>
        <taxon>Ascomycota</taxon>
        <taxon>Pezizomycotina</taxon>
        <taxon>Sordariomycetes</taxon>
        <taxon>Sordariomycetidae</taxon>
        <taxon>Sordariales</taxon>
        <taxon>Lasiosphaeriaceae</taxon>
        <taxon>Apodospora</taxon>
    </lineage>
</organism>
<dbReference type="GO" id="GO:0003824">
    <property type="term" value="F:catalytic activity"/>
    <property type="evidence" value="ECO:0007669"/>
    <property type="project" value="InterPro"/>
</dbReference>
<dbReference type="AlphaFoldDB" id="A0AAE0LZ53"/>
<dbReference type="PROSITE" id="PS50035">
    <property type="entry name" value="PLD"/>
    <property type="match status" value="1"/>
</dbReference>
<dbReference type="Proteomes" id="UP001283341">
    <property type="component" value="Unassembled WGS sequence"/>
</dbReference>
<evidence type="ECO:0000313" key="3">
    <source>
        <dbReference type="EMBL" id="KAK3312950.1"/>
    </source>
</evidence>
<comment type="caution">
    <text evidence="3">The sequence shown here is derived from an EMBL/GenBank/DDBJ whole genome shotgun (WGS) entry which is preliminary data.</text>
</comment>
<dbReference type="InterPro" id="IPR001736">
    <property type="entry name" value="PLipase_D/transphosphatidylase"/>
</dbReference>
<accession>A0AAE0LZ53</accession>
<protein>
    <recommendedName>
        <fullName evidence="2">PLD phosphodiesterase domain-containing protein</fullName>
    </recommendedName>
</protein>
<dbReference type="SMART" id="SM00155">
    <property type="entry name" value="PLDc"/>
    <property type="match status" value="2"/>
</dbReference>
<feature type="region of interest" description="Disordered" evidence="1">
    <location>
        <begin position="165"/>
        <end position="187"/>
    </location>
</feature>
<sequence>MSLLDQLEKEIAEIDKGGVLRGISYQKTWNESLGFPKTESPSYHVLIPYGKWPPGLKDELNAPAASVLEQAFKDVLSYADLSTAGKTHFIIDIAHLDNIINKLESQAPSVIPVVRFLVGLGHDKQGDGAKWESKESSWNRIFWSDNSGLVKNPKAEIYVGYYGPNFHSPPQNPNEEHKERKKNEKTELEAGATSVLQWANHVFGDFGIYLDKYPGAKEKLSNFSKYTPGIVASTVLEEGIAQTISCNHAKILAVNGSTMMTGGANFWAEYQAGAMDIIDTQAKIKGDATISAHNYCDYFWKYLTRTHPTDSRLFARMAKLNEKAPQWVQVSTKNPVPLFHGEPKATSGIPVLTVAKLGDWVGKMGELEYPVQIIDAVRDIALNLLLVILDEPKVTSQSSWVFYTLTNRLSDHDSKVKNTLGELGITPAVWASRYARVNSISKAQKTVHMSVEFFATWVARENSDKFRKTVDSINAELKPVANGRVWDGIMWPVAMFPKSTLNVESSRILACGWSSRPPIILVPTRGYEDRVSDDDLTKRLISVLTLMKTNAVEAETIVREKFHVKRVMGDVNGPRYYYNHSKVVCVDKKLLGMGSDNAYPSYNEEHTVWIEDGTAIDAWYKDYWVGLWDRSDVKETH</sequence>
<dbReference type="PANTHER" id="PTHR21248:SF22">
    <property type="entry name" value="PHOSPHOLIPASE D"/>
    <property type="match status" value="1"/>
</dbReference>
<feature type="compositionally biased region" description="Basic and acidic residues" evidence="1">
    <location>
        <begin position="174"/>
        <end position="187"/>
    </location>
</feature>
<dbReference type="PANTHER" id="PTHR21248">
    <property type="entry name" value="CARDIOLIPIN SYNTHASE"/>
    <property type="match status" value="1"/>
</dbReference>
<evidence type="ECO:0000256" key="1">
    <source>
        <dbReference type="SAM" id="MobiDB-lite"/>
    </source>
</evidence>
<keyword evidence="4" id="KW-1185">Reference proteome</keyword>
<feature type="domain" description="PLD phosphodiesterase" evidence="2">
    <location>
        <begin position="575"/>
        <end position="602"/>
    </location>
</feature>
<dbReference type="EMBL" id="JAUEDM010000008">
    <property type="protein sequence ID" value="KAK3312950.1"/>
    <property type="molecule type" value="Genomic_DNA"/>
</dbReference>
<name>A0AAE0LZ53_9PEZI</name>